<protein>
    <submittedName>
        <fullName evidence="1">Uncharacterized protein</fullName>
    </submittedName>
</protein>
<reference evidence="1" key="1">
    <citation type="journal article" date="2021" name="Nat. Commun.">
        <title>Genetic determinants of endophytism in the Arabidopsis root mycobiome.</title>
        <authorList>
            <person name="Mesny F."/>
            <person name="Miyauchi S."/>
            <person name="Thiergart T."/>
            <person name="Pickel B."/>
            <person name="Atanasova L."/>
            <person name="Karlsson M."/>
            <person name="Huettel B."/>
            <person name="Barry K.W."/>
            <person name="Haridas S."/>
            <person name="Chen C."/>
            <person name="Bauer D."/>
            <person name="Andreopoulos W."/>
            <person name="Pangilinan J."/>
            <person name="LaButti K."/>
            <person name="Riley R."/>
            <person name="Lipzen A."/>
            <person name="Clum A."/>
            <person name="Drula E."/>
            <person name="Henrissat B."/>
            <person name="Kohler A."/>
            <person name="Grigoriev I.V."/>
            <person name="Martin F.M."/>
            <person name="Hacquard S."/>
        </authorList>
    </citation>
    <scope>NUCLEOTIDE SEQUENCE</scope>
    <source>
        <strain evidence="1">MPI-SDFR-AT-0120</strain>
    </source>
</reference>
<accession>A0A8K0QUU1</accession>
<dbReference type="Proteomes" id="UP000813461">
    <property type="component" value="Unassembled WGS sequence"/>
</dbReference>
<proteinExistence type="predicted"/>
<keyword evidence="2" id="KW-1185">Reference proteome</keyword>
<comment type="caution">
    <text evidence="1">The sequence shown here is derived from an EMBL/GenBank/DDBJ whole genome shotgun (WGS) entry which is preliminary data.</text>
</comment>
<dbReference type="EMBL" id="JAGMVJ010000028">
    <property type="protein sequence ID" value="KAH7070050.1"/>
    <property type="molecule type" value="Genomic_DNA"/>
</dbReference>
<gene>
    <name evidence="1" type="ORF">FB567DRAFT_633961</name>
</gene>
<organism evidence="1 2">
    <name type="scientific">Paraphoma chrysanthemicola</name>
    <dbReference type="NCBI Taxonomy" id="798071"/>
    <lineage>
        <taxon>Eukaryota</taxon>
        <taxon>Fungi</taxon>
        <taxon>Dikarya</taxon>
        <taxon>Ascomycota</taxon>
        <taxon>Pezizomycotina</taxon>
        <taxon>Dothideomycetes</taxon>
        <taxon>Pleosporomycetidae</taxon>
        <taxon>Pleosporales</taxon>
        <taxon>Pleosporineae</taxon>
        <taxon>Phaeosphaeriaceae</taxon>
        <taxon>Paraphoma</taxon>
    </lineage>
</organism>
<evidence type="ECO:0000313" key="1">
    <source>
        <dbReference type="EMBL" id="KAH7070050.1"/>
    </source>
</evidence>
<evidence type="ECO:0000313" key="2">
    <source>
        <dbReference type="Proteomes" id="UP000813461"/>
    </source>
</evidence>
<dbReference type="OrthoDB" id="3684889at2759"/>
<dbReference type="AlphaFoldDB" id="A0A8K0QUU1"/>
<sequence>MGRSKRKKKAPAPPDVARMERQLTALSGEWRNLCRKLKPLLRDKIKLDNAMQKLQWHRDFPRYFHLNDLYRGGALKEEDHSYGSLKSQLKNSRRKVNVVLLELKLLESRTRQTSESYGKATCQSLCGIIRARLPRELRDLIYGYILDERRVAVDYHQLRCECLSCKDPYGAGPNAAKAINQTAIPLAHLRSTDYMGVLGNELGEYWYEKSIFVFDQCGSIREFLRNNVWSGDLRPQELVQHVEINISCFHIYRRRDQYEIMRRASNLEKSLEAICLLRRRVIIDFIFETRGMPPWSSLLPLWQFSYRKMLGVLNGVIDSLRNHQTEHKRSIRVNVWEARYLSVLCIYLTRQGLSPSNLREKNRRALSSRCNRP</sequence>
<name>A0A8K0QUU1_9PLEO</name>